<organism evidence="1 2">
    <name type="scientific">Lithospermum erythrorhizon</name>
    <name type="common">Purple gromwell</name>
    <name type="synonym">Lithospermum officinale var. erythrorhizon</name>
    <dbReference type="NCBI Taxonomy" id="34254"/>
    <lineage>
        <taxon>Eukaryota</taxon>
        <taxon>Viridiplantae</taxon>
        <taxon>Streptophyta</taxon>
        <taxon>Embryophyta</taxon>
        <taxon>Tracheophyta</taxon>
        <taxon>Spermatophyta</taxon>
        <taxon>Magnoliopsida</taxon>
        <taxon>eudicotyledons</taxon>
        <taxon>Gunneridae</taxon>
        <taxon>Pentapetalae</taxon>
        <taxon>asterids</taxon>
        <taxon>lamiids</taxon>
        <taxon>Boraginales</taxon>
        <taxon>Boraginaceae</taxon>
        <taxon>Boraginoideae</taxon>
        <taxon>Lithospermeae</taxon>
        <taxon>Lithospermum</taxon>
    </lineage>
</organism>
<evidence type="ECO:0000313" key="1">
    <source>
        <dbReference type="EMBL" id="GAA0152372.1"/>
    </source>
</evidence>
<gene>
    <name evidence="1" type="ORF">LIER_10873</name>
</gene>
<protein>
    <submittedName>
        <fullName evidence="1">Uncharacterized protein</fullName>
    </submittedName>
</protein>
<keyword evidence="2" id="KW-1185">Reference proteome</keyword>
<accession>A0AAV3PN85</accession>
<name>A0AAV3PN85_LITER</name>
<reference evidence="1 2" key="1">
    <citation type="submission" date="2024-01" db="EMBL/GenBank/DDBJ databases">
        <title>The complete chloroplast genome sequence of Lithospermum erythrorhizon: insights into the phylogenetic relationship among Boraginaceae species and the maternal lineages of purple gromwells.</title>
        <authorList>
            <person name="Okada T."/>
            <person name="Watanabe K."/>
        </authorList>
    </citation>
    <scope>NUCLEOTIDE SEQUENCE [LARGE SCALE GENOMIC DNA]</scope>
</reference>
<sequence length="148" mass="16925">MFPFHWEYPPDKCPSPSKDLPGAFVKEVADKYQEIGFPIMSQLFPSSWDEHVYSHLCPYLGNWVMVLPLQPSIKVMAGGGIRRYTLSPSSTREPSPVRVINAATLNQVRLYTFVAAEVKYDDLLFTPYQDPFANVALKHEEANEEIFR</sequence>
<comment type="caution">
    <text evidence="1">The sequence shown here is derived from an EMBL/GenBank/DDBJ whole genome shotgun (WGS) entry which is preliminary data.</text>
</comment>
<evidence type="ECO:0000313" key="2">
    <source>
        <dbReference type="Proteomes" id="UP001454036"/>
    </source>
</evidence>
<dbReference type="AlphaFoldDB" id="A0AAV3PN85"/>
<proteinExistence type="predicted"/>
<dbReference type="EMBL" id="BAABME010001970">
    <property type="protein sequence ID" value="GAA0152372.1"/>
    <property type="molecule type" value="Genomic_DNA"/>
</dbReference>
<dbReference type="Proteomes" id="UP001454036">
    <property type="component" value="Unassembled WGS sequence"/>
</dbReference>